<comment type="caution">
    <text evidence="1">The sequence shown here is derived from an EMBL/GenBank/DDBJ whole genome shotgun (WGS) entry which is preliminary data.</text>
</comment>
<dbReference type="AlphaFoldDB" id="T1BYA2"/>
<gene>
    <name evidence="1" type="ORF">B1A_10955</name>
</gene>
<evidence type="ECO:0000313" key="1">
    <source>
        <dbReference type="EMBL" id="EQD58109.1"/>
    </source>
</evidence>
<evidence type="ECO:0008006" key="2">
    <source>
        <dbReference type="Google" id="ProtNLM"/>
    </source>
</evidence>
<protein>
    <recommendedName>
        <fullName evidence="2">Integrase</fullName>
    </recommendedName>
</protein>
<feature type="non-terminal residue" evidence="1">
    <location>
        <position position="60"/>
    </location>
</feature>
<reference evidence="1" key="1">
    <citation type="submission" date="2013-08" db="EMBL/GenBank/DDBJ databases">
        <authorList>
            <person name="Mendez C."/>
            <person name="Richter M."/>
            <person name="Ferrer M."/>
            <person name="Sanchez J."/>
        </authorList>
    </citation>
    <scope>NUCLEOTIDE SEQUENCE</scope>
</reference>
<name>T1BYA2_9ZZZZ</name>
<accession>T1BYA2</accession>
<sequence>MAEELSLEDLIAQTKAAVASLGYSNSTQWQYDYAWAELNRYFGEHGCGSFSTELADRYVG</sequence>
<dbReference type="EMBL" id="AUZX01007808">
    <property type="protein sequence ID" value="EQD58109.1"/>
    <property type="molecule type" value="Genomic_DNA"/>
</dbReference>
<proteinExistence type="predicted"/>
<organism evidence="1">
    <name type="scientific">mine drainage metagenome</name>
    <dbReference type="NCBI Taxonomy" id="410659"/>
    <lineage>
        <taxon>unclassified sequences</taxon>
        <taxon>metagenomes</taxon>
        <taxon>ecological metagenomes</taxon>
    </lineage>
</organism>
<reference evidence="1" key="2">
    <citation type="journal article" date="2014" name="ISME J.">
        <title>Microbial stratification in low pH oxic and suboxic macroscopic growths along an acid mine drainage.</title>
        <authorList>
            <person name="Mendez-Garcia C."/>
            <person name="Mesa V."/>
            <person name="Sprenger R.R."/>
            <person name="Richter M."/>
            <person name="Diez M.S."/>
            <person name="Solano J."/>
            <person name="Bargiela R."/>
            <person name="Golyshina O.V."/>
            <person name="Manteca A."/>
            <person name="Ramos J.L."/>
            <person name="Gallego J.R."/>
            <person name="Llorente I."/>
            <person name="Martins Dos Santos V.A."/>
            <person name="Jensen O.N."/>
            <person name="Pelaez A.I."/>
            <person name="Sanchez J."/>
            <person name="Ferrer M."/>
        </authorList>
    </citation>
    <scope>NUCLEOTIDE SEQUENCE</scope>
</reference>